<dbReference type="InterPro" id="IPR006483">
    <property type="entry name" value="CRISPR-assoc_Cas3_HD"/>
</dbReference>
<evidence type="ECO:0000256" key="8">
    <source>
        <dbReference type="ARBA" id="ARBA00022840"/>
    </source>
</evidence>
<dbReference type="GO" id="GO:0004519">
    <property type="term" value="F:endonuclease activity"/>
    <property type="evidence" value="ECO:0007669"/>
    <property type="project" value="UniProtKB-KW"/>
</dbReference>
<dbReference type="GO" id="GO:0005524">
    <property type="term" value="F:ATP binding"/>
    <property type="evidence" value="ECO:0007669"/>
    <property type="project" value="UniProtKB-KW"/>
</dbReference>
<organism evidence="12 13">
    <name type="scientific">Rufibacter quisquiliarum</name>
    <dbReference type="NCBI Taxonomy" id="1549639"/>
    <lineage>
        <taxon>Bacteria</taxon>
        <taxon>Pseudomonadati</taxon>
        <taxon>Bacteroidota</taxon>
        <taxon>Cytophagia</taxon>
        <taxon>Cytophagales</taxon>
        <taxon>Hymenobacteraceae</taxon>
        <taxon>Rufibacter</taxon>
    </lineage>
</organism>
<dbReference type="AlphaFoldDB" id="A0A839G9T3"/>
<dbReference type="Gene3D" id="3.40.50.300">
    <property type="entry name" value="P-loop containing nucleotide triphosphate hydrolases"/>
    <property type="match status" value="2"/>
</dbReference>
<evidence type="ECO:0000313" key="13">
    <source>
        <dbReference type="Proteomes" id="UP000563094"/>
    </source>
</evidence>
<dbReference type="SUPFAM" id="SSF52540">
    <property type="entry name" value="P-loop containing nucleoside triphosphate hydrolases"/>
    <property type="match status" value="1"/>
</dbReference>
<dbReference type="PROSITE" id="PS51192">
    <property type="entry name" value="HELICASE_ATP_BIND_1"/>
    <property type="match status" value="1"/>
</dbReference>
<evidence type="ECO:0000256" key="9">
    <source>
        <dbReference type="ARBA" id="ARBA00023118"/>
    </source>
</evidence>
<comment type="similarity">
    <text evidence="1">In the N-terminal section; belongs to the CRISPR-associated nuclease Cas3-HD family.</text>
</comment>
<keyword evidence="5" id="KW-0547">Nucleotide-binding</keyword>
<evidence type="ECO:0000256" key="1">
    <source>
        <dbReference type="ARBA" id="ARBA00006847"/>
    </source>
</evidence>
<evidence type="ECO:0000256" key="2">
    <source>
        <dbReference type="ARBA" id="ARBA00009046"/>
    </source>
</evidence>
<name>A0A839G9T3_9BACT</name>
<evidence type="ECO:0000259" key="10">
    <source>
        <dbReference type="PROSITE" id="PS51192"/>
    </source>
</evidence>
<dbReference type="PROSITE" id="PS51643">
    <property type="entry name" value="HD_CAS3"/>
    <property type="match status" value="1"/>
</dbReference>
<dbReference type="Pfam" id="PF00270">
    <property type="entry name" value="DEAD"/>
    <property type="match status" value="1"/>
</dbReference>
<dbReference type="InterPro" id="IPR011545">
    <property type="entry name" value="DEAD/DEAH_box_helicase_dom"/>
</dbReference>
<evidence type="ECO:0000313" key="12">
    <source>
        <dbReference type="EMBL" id="MBA9075712.1"/>
    </source>
</evidence>
<keyword evidence="12" id="KW-0255">Endonuclease</keyword>
<dbReference type="GO" id="GO:0051607">
    <property type="term" value="P:defense response to virus"/>
    <property type="evidence" value="ECO:0007669"/>
    <property type="project" value="UniProtKB-KW"/>
</dbReference>
<evidence type="ECO:0000256" key="4">
    <source>
        <dbReference type="ARBA" id="ARBA00022723"/>
    </source>
</evidence>
<keyword evidence="4" id="KW-0479">Metal-binding</keyword>
<dbReference type="EC" id="3.1.-.-" evidence="12"/>
<comment type="similarity">
    <text evidence="2">In the central section; belongs to the CRISPR-associated helicase Cas3 family.</text>
</comment>
<feature type="domain" description="Helicase ATP-binding" evidence="10">
    <location>
        <begin position="332"/>
        <end position="525"/>
    </location>
</feature>
<keyword evidence="13" id="KW-1185">Reference proteome</keyword>
<feature type="domain" description="HD Cas3-type" evidence="11">
    <location>
        <begin position="78"/>
        <end position="258"/>
    </location>
</feature>
<evidence type="ECO:0000259" key="11">
    <source>
        <dbReference type="PROSITE" id="PS51643"/>
    </source>
</evidence>
<dbReference type="InterPro" id="IPR006474">
    <property type="entry name" value="Helicase_Cas3_CRISPR-ass_core"/>
</dbReference>
<keyword evidence="9" id="KW-0051">Antiviral defense</keyword>
<keyword evidence="8" id="KW-0067">ATP-binding</keyword>
<dbReference type="Proteomes" id="UP000563094">
    <property type="component" value="Unassembled WGS sequence"/>
</dbReference>
<dbReference type="NCBIfam" id="TIGR01587">
    <property type="entry name" value="cas3_core"/>
    <property type="match status" value="1"/>
</dbReference>
<evidence type="ECO:0000256" key="3">
    <source>
        <dbReference type="ARBA" id="ARBA00022722"/>
    </source>
</evidence>
<comment type="caution">
    <text evidence="12">The sequence shown here is derived from an EMBL/GenBank/DDBJ whole genome shotgun (WGS) entry which is preliminary data.</text>
</comment>
<dbReference type="GO" id="GO:0004386">
    <property type="term" value="F:helicase activity"/>
    <property type="evidence" value="ECO:0007669"/>
    <property type="project" value="UniProtKB-KW"/>
</dbReference>
<dbReference type="RefSeq" id="WP_182511363.1">
    <property type="nucleotide sequence ID" value="NZ_JACJIQ010000001.1"/>
</dbReference>
<proteinExistence type="inferred from homology"/>
<gene>
    <name evidence="12" type="ORF">FHS90_000409</name>
</gene>
<evidence type="ECO:0000256" key="7">
    <source>
        <dbReference type="ARBA" id="ARBA00022806"/>
    </source>
</evidence>
<dbReference type="SMART" id="SM00487">
    <property type="entry name" value="DEXDc"/>
    <property type="match status" value="1"/>
</dbReference>
<dbReference type="GO" id="GO:0003676">
    <property type="term" value="F:nucleic acid binding"/>
    <property type="evidence" value="ECO:0007669"/>
    <property type="project" value="InterPro"/>
</dbReference>
<dbReference type="InterPro" id="IPR054712">
    <property type="entry name" value="Cas3-like_dom"/>
</dbReference>
<dbReference type="CDD" id="cd09641">
    <property type="entry name" value="Cas3''_I"/>
    <property type="match status" value="1"/>
</dbReference>
<dbReference type="Pfam" id="PF22590">
    <property type="entry name" value="Cas3-like_C_2"/>
    <property type="match status" value="1"/>
</dbReference>
<sequence length="916" mass="105481">MSNSLKSVAEISKSIPALGEWLVGAERYLAHTHSAKESEKFAAHVMLVDSYFMQLCQVHGLDSIIDKLITAVVELNFQESERATLAQTLKVLFVQAIHFHDFGKVNENFQADPKKMNNPLFKVVPDNLLGSSHSALGAYLFVVTQMNETVPPKMNLSNEAWTKLNTLILLFSYCIFKHHAPELAEPVAGEISFKEEVKAMKEYLKLYQFKVHPGLEEKMPPMWQKQYFDRFDKILKVEFPLFALLKLQFSLLTGADYLATHEYMADTPTTDFGVFSSRERITKITANLRFYKHNKATFDSLAAFQFEHPTEKSFSNLNQLRTEMAVELIQSVRRHPEKNLYYIEAPTGGGKTNLSMITVTELLEQNPSLTKFYYVFPFTTLITQTYKALQETLGLQPHELVQLHAKAAFQSKEEASKDGEYGNEKKDFIDNLFALYPVTVLSHVKFFDILKSNRKEVNYLLHRIANSVVIIDELQSYNPAIWDKMLYFISQYAECFNIKFVLMSATLPKISALNIGLFHQPHFTDLLPNAKRYLQNPNFAERVTFRFDLFDQEITQESLAAFVLQKSEVYAAFNQKHASVHTIVEFIYKKSASEFQQHIHNQPHFFDEVFVLSGTILEPRRKFIINFLKNPNNRSKNILLITTQVVEAGVDIDMDLGFKNVSLVDSDEQLAGRVNRNADKATSEVYLFKLDDAKVLYKADERFKVTRDKEKLNQEQYERVLREKDFEYLYNEVFLNLNNKNALPYADNFKGDILSPLKRLSFREINANFKIIDQQSASVFVPVALGVSIGDEASGTTEAVFTGEELRFLERHGSFSFTDAEVAGRKVWELYVSLIQNQSKGFHIKEKVNFKILQSIMAKFTFSLVSFSKMIPRLKEFCLNADLTYGYYYLLHHDQVYSEEAGLLENQFDAVENYFL</sequence>
<dbReference type="InterPro" id="IPR027417">
    <property type="entry name" value="P-loop_NTPase"/>
</dbReference>
<dbReference type="EC" id="3.6.4.-" evidence="12"/>
<dbReference type="Gene3D" id="1.10.3210.30">
    <property type="match status" value="1"/>
</dbReference>
<dbReference type="InterPro" id="IPR038257">
    <property type="entry name" value="CRISPR-assoc_Cas3_HD_sf"/>
</dbReference>
<dbReference type="EMBL" id="JACJIQ010000001">
    <property type="protein sequence ID" value="MBA9075712.1"/>
    <property type="molecule type" value="Genomic_DNA"/>
</dbReference>
<dbReference type="InterPro" id="IPR014001">
    <property type="entry name" value="Helicase_ATP-bd"/>
</dbReference>
<dbReference type="GO" id="GO:0016787">
    <property type="term" value="F:hydrolase activity"/>
    <property type="evidence" value="ECO:0007669"/>
    <property type="project" value="UniProtKB-KW"/>
</dbReference>
<evidence type="ECO:0000256" key="6">
    <source>
        <dbReference type="ARBA" id="ARBA00022801"/>
    </source>
</evidence>
<keyword evidence="6 12" id="KW-0378">Hydrolase</keyword>
<protein>
    <submittedName>
        <fullName evidence="12">CRISPR-associated endonuclease/helicase Cas3</fullName>
        <ecNumber evidence="12">3.1.-.-</ecNumber>
        <ecNumber evidence="12">3.6.4.-</ecNumber>
    </submittedName>
</protein>
<accession>A0A839G9T3</accession>
<reference evidence="12 13" key="1">
    <citation type="submission" date="2020-08" db="EMBL/GenBank/DDBJ databases">
        <title>Genomic Encyclopedia of Type Strains, Phase IV (KMG-IV): sequencing the most valuable type-strain genomes for metagenomic binning, comparative biology and taxonomic classification.</title>
        <authorList>
            <person name="Goeker M."/>
        </authorList>
    </citation>
    <scope>NUCLEOTIDE SEQUENCE [LARGE SCALE GENOMIC DNA]</scope>
    <source>
        <strain evidence="12 13">DSM 29854</strain>
    </source>
</reference>
<keyword evidence="7 12" id="KW-0347">Helicase</keyword>
<dbReference type="NCBIfam" id="TIGR01596">
    <property type="entry name" value="cas3_HD"/>
    <property type="match status" value="1"/>
</dbReference>
<evidence type="ECO:0000256" key="5">
    <source>
        <dbReference type="ARBA" id="ARBA00022741"/>
    </source>
</evidence>
<dbReference type="GO" id="GO:0046872">
    <property type="term" value="F:metal ion binding"/>
    <property type="evidence" value="ECO:0007669"/>
    <property type="project" value="UniProtKB-KW"/>
</dbReference>
<keyword evidence="3" id="KW-0540">Nuclease</keyword>